<dbReference type="EMBL" id="BARS01056928">
    <property type="protein sequence ID" value="GAG47069.1"/>
    <property type="molecule type" value="Genomic_DNA"/>
</dbReference>
<reference evidence="1" key="1">
    <citation type="journal article" date="2014" name="Front. Microbiol.">
        <title>High frequency of phylogenetically diverse reductive dehalogenase-homologous genes in deep subseafloor sedimentary metagenomes.</title>
        <authorList>
            <person name="Kawai M."/>
            <person name="Futagami T."/>
            <person name="Toyoda A."/>
            <person name="Takaki Y."/>
            <person name="Nishi S."/>
            <person name="Hori S."/>
            <person name="Arai W."/>
            <person name="Tsubouchi T."/>
            <person name="Morono Y."/>
            <person name="Uchiyama I."/>
            <person name="Ito T."/>
            <person name="Fujiyama A."/>
            <person name="Inagaki F."/>
            <person name="Takami H."/>
        </authorList>
    </citation>
    <scope>NUCLEOTIDE SEQUENCE</scope>
    <source>
        <strain evidence="1">Expedition CK06-06</strain>
    </source>
</reference>
<evidence type="ECO:0000313" key="1">
    <source>
        <dbReference type="EMBL" id="GAG47069.1"/>
    </source>
</evidence>
<name>X0XUU6_9ZZZZ</name>
<comment type="caution">
    <text evidence="1">The sequence shown here is derived from an EMBL/GenBank/DDBJ whole genome shotgun (WGS) entry which is preliminary data.</text>
</comment>
<gene>
    <name evidence="1" type="ORF">S01H1_83669</name>
</gene>
<sequence>PTMEIEEAAFERTLPVFEEVDVELRIRMIRLTSDVRAFALKLGDRSFQREMYEILNG</sequence>
<accession>X0XUU6</accession>
<dbReference type="AlphaFoldDB" id="X0XUU6"/>
<protein>
    <submittedName>
        <fullName evidence="1">Uncharacterized protein</fullName>
    </submittedName>
</protein>
<feature type="non-terminal residue" evidence="1">
    <location>
        <position position="1"/>
    </location>
</feature>
<organism evidence="1">
    <name type="scientific">marine sediment metagenome</name>
    <dbReference type="NCBI Taxonomy" id="412755"/>
    <lineage>
        <taxon>unclassified sequences</taxon>
        <taxon>metagenomes</taxon>
        <taxon>ecological metagenomes</taxon>
    </lineage>
</organism>
<proteinExistence type="predicted"/>